<accession>A0A4Q7ABW6</accession>
<evidence type="ECO:0000259" key="2">
    <source>
        <dbReference type="Pfam" id="PF03453"/>
    </source>
</evidence>
<dbReference type="InterPro" id="IPR005110">
    <property type="entry name" value="MoeA_linker/N"/>
</dbReference>
<dbReference type="GO" id="GO:0061599">
    <property type="term" value="F:molybdopterin molybdotransferase activity"/>
    <property type="evidence" value="ECO:0007669"/>
    <property type="project" value="UniProtKB-UniRule"/>
</dbReference>
<dbReference type="GO" id="GO:0006777">
    <property type="term" value="P:Mo-molybdopterin cofactor biosynthetic process"/>
    <property type="evidence" value="ECO:0007669"/>
    <property type="project" value="UniProtKB-UniRule"/>
</dbReference>
<evidence type="ECO:0000256" key="1">
    <source>
        <dbReference type="RuleBase" id="RU365090"/>
    </source>
</evidence>
<name>A0A4Q7ABW6_9GAMM</name>
<dbReference type="Pfam" id="PF03453">
    <property type="entry name" value="MoeA_N"/>
    <property type="match status" value="1"/>
</dbReference>
<dbReference type="SUPFAM" id="SSF63882">
    <property type="entry name" value="MoeA N-terminal region -like"/>
    <property type="match status" value="1"/>
</dbReference>
<feature type="domain" description="MoeA N-terminal and linker" evidence="2">
    <location>
        <begin position="19"/>
        <end position="185"/>
    </location>
</feature>
<protein>
    <recommendedName>
        <fullName evidence="1">Molybdopterin molybdenumtransferase</fullName>
        <ecNumber evidence="1">2.10.1.1</ecNumber>
    </recommendedName>
</protein>
<gene>
    <name evidence="3" type="ORF">EXU28_17910</name>
</gene>
<dbReference type="RefSeq" id="WP_130130801.1">
    <property type="nucleotide sequence ID" value="NZ_SGSR01000002.1"/>
</dbReference>
<evidence type="ECO:0000313" key="3">
    <source>
        <dbReference type="EMBL" id="RZG43168.1"/>
    </source>
</evidence>
<keyword evidence="1" id="KW-0808">Transferase</keyword>
<dbReference type="Proteomes" id="UP000293863">
    <property type="component" value="Unassembled WGS sequence"/>
</dbReference>
<dbReference type="PANTHER" id="PTHR10192:SF5">
    <property type="entry name" value="GEPHYRIN"/>
    <property type="match status" value="1"/>
</dbReference>
<dbReference type="PANTHER" id="PTHR10192">
    <property type="entry name" value="MOLYBDOPTERIN BIOSYNTHESIS PROTEIN"/>
    <property type="match status" value="1"/>
</dbReference>
<sequence>MKIKNSNYMRSNLDQQTRIKNFMPKTKFAEIIKVQDSLGRKVSEDIYAEQEYPLVTLSAIDGEMLNIQEDIKTVEQYKKIIRDKVLGVLQLGENPFEVKTDQDFVVPIAAYMKIGNIANTVITIEQKLPWFNAAFLKPERGDVLVEIKKGQGVIESGSDFRQDDIVLAKDEIITSTKKALLKQAGVNEVIVYKDIRIAVLCVDYDSAELNSQLEFEYIQDCMKSWGYSFDVLRIKPHKDIPVNALDIEINDAGFSTDFKTYSENIQKMAHEYDYIVACGLVENRFFHQKGLLRGTNEFRSCFETGQYNQKLRFFSRRFKFFLGNSRSPDIRENVRYYNKQRLPTLTKMELYEDKAVMSYIPGHILDVIVNMHLLVKPTILQKMNRVPCSPDWKIGKLLHDFSFEIDDDYRNKILWGYVTRIKYDEVRRISTEEIPELKIITVENERPDMLSFMKECNCFIPVMGEDNQLKVGDYLYYLEI</sequence>
<keyword evidence="1" id="KW-0500">Molybdenum</keyword>
<keyword evidence="4" id="KW-1185">Reference proteome</keyword>
<dbReference type="InterPro" id="IPR036135">
    <property type="entry name" value="MoeA_linker/N_sf"/>
</dbReference>
<comment type="function">
    <text evidence="1">Catalyzes the insertion of molybdate into adenylated molybdopterin with the concomitant release of AMP.</text>
</comment>
<dbReference type="InterPro" id="IPR038987">
    <property type="entry name" value="MoeA-like"/>
</dbReference>
<comment type="similarity">
    <text evidence="1">Belongs to the MoeA family.</text>
</comment>
<comment type="catalytic activity">
    <reaction evidence="1">
        <text>adenylyl-molybdopterin + molybdate = Mo-molybdopterin + AMP + H(+)</text>
        <dbReference type="Rhea" id="RHEA:35047"/>
        <dbReference type="ChEBI" id="CHEBI:15378"/>
        <dbReference type="ChEBI" id="CHEBI:36264"/>
        <dbReference type="ChEBI" id="CHEBI:62727"/>
        <dbReference type="ChEBI" id="CHEBI:71302"/>
        <dbReference type="ChEBI" id="CHEBI:456215"/>
    </reaction>
</comment>
<keyword evidence="1" id="KW-0479">Metal-binding</keyword>
<reference evidence="3 4" key="1">
    <citation type="submission" date="2019-02" db="EMBL/GenBank/DDBJ databases">
        <title>The Batch Genome Submission of Acinetobacter spp. strains.</title>
        <authorList>
            <person name="Qin J."/>
            <person name="Hu Y."/>
            <person name="Ye H."/>
            <person name="Wei L."/>
            <person name="Feng Y."/>
            <person name="Zong Z."/>
        </authorList>
    </citation>
    <scope>NUCLEOTIDE SEQUENCE [LARGE SCALE GENOMIC DNA]</scope>
    <source>
        <strain evidence="3 4">WCHAW060049</strain>
    </source>
</reference>
<keyword evidence="1" id="KW-0460">Magnesium</keyword>
<comment type="cofactor">
    <cofactor evidence="1">
        <name>Mg(2+)</name>
        <dbReference type="ChEBI" id="CHEBI:18420"/>
    </cofactor>
</comment>
<dbReference type="EC" id="2.10.1.1" evidence="1"/>
<dbReference type="GO" id="GO:0005737">
    <property type="term" value="C:cytoplasm"/>
    <property type="evidence" value="ECO:0007669"/>
    <property type="project" value="TreeGrafter"/>
</dbReference>
<dbReference type="AlphaFoldDB" id="A0A4Q7ABW6"/>
<comment type="caution">
    <text evidence="3">The sequence shown here is derived from an EMBL/GenBank/DDBJ whole genome shotgun (WGS) entry which is preliminary data.</text>
</comment>
<dbReference type="Gene3D" id="3.90.105.10">
    <property type="entry name" value="Molybdopterin biosynthesis moea protein, domain 2"/>
    <property type="match status" value="1"/>
</dbReference>
<keyword evidence="1" id="KW-0501">Molybdenum cofactor biosynthesis</keyword>
<comment type="pathway">
    <text evidence="1">Cofactor biosynthesis; molybdopterin biosynthesis.</text>
</comment>
<dbReference type="GO" id="GO:0046872">
    <property type="term" value="F:metal ion binding"/>
    <property type="evidence" value="ECO:0007669"/>
    <property type="project" value="UniProtKB-UniRule"/>
</dbReference>
<dbReference type="EMBL" id="SGSQ01000039">
    <property type="protein sequence ID" value="RZG43168.1"/>
    <property type="molecule type" value="Genomic_DNA"/>
</dbReference>
<organism evidence="3 4">
    <name type="scientific">Acinetobacter wuhouensis</name>
    <dbReference type="NCBI Taxonomy" id="1879050"/>
    <lineage>
        <taxon>Bacteria</taxon>
        <taxon>Pseudomonadati</taxon>
        <taxon>Pseudomonadota</taxon>
        <taxon>Gammaproteobacteria</taxon>
        <taxon>Moraxellales</taxon>
        <taxon>Moraxellaceae</taxon>
        <taxon>Acinetobacter</taxon>
    </lineage>
</organism>
<proteinExistence type="inferred from homology"/>
<evidence type="ECO:0000313" key="4">
    <source>
        <dbReference type="Proteomes" id="UP000293863"/>
    </source>
</evidence>
<dbReference type="UniPathway" id="UPA00344"/>